<evidence type="ECO:0000313" key="1">
    <source>
        <dbReference type="EMBL" id="PZX59520.1"/>
    </source>
</evidence>
<dbReference type="InterPro" id="IPR011257">
    <property type="entry name" value="DNA_glycosylase"/>
</dbReference>
<gene>
    <name evidence="1" type="ORF">LX80_02767</name>
</gene>
<dbReference type="GO" id="GO:0003824">
    <property type="term" value="F:catalytic activity"/>
    <property type="evidence" value="ECO:0007669"/>
    <property type="project" value="InterPro"/>
</dbReference>
<dbReference type="NCBIfam" id="TIGR02757">
    <property type="entry name" value="TIGR02757 family protein"/>
    <property type="match status" value="1"/>
</dbReference>
<organism evidence="1 2">
    <name type="scientific">Hydrotalea sandarakina</name>
    <dbReference type="NCBI Taxonomy" id="1004304"/>
    <lineage>
        <taxon>Bacteria</taxon>
        <taxon>Pseudomonadati</taxon>
        <taxon>Bacteroidota</taxon>
        <taxon>Chitinophagia</taxon>
        <taxon>Chitinophagales</taxon>
        <taxon>Chitinophagaceae</taxon>
        <taxon>Hydrotalea</taxon>
    </lineage>
</organism>
<dbReference type="Proteomes" id="UP000249720">
    <property type="component" value="Unassembled WGS sequence"/>
</dbReference>
<keyword evidence="2" id="KW-1185">Reference proteome</keyword>
<dbReference type="SUPFAM" id="SSF48150">
    <property type="entry name" value="DNA-glycosylase"/>
    <property type="match status" value="1"/>
</dbReference>
<dbReference type="InterPro" id="IPR014127">
    <property type="entry name" value="CHP02757"/>
</dbReference>
<dbReference type="Pfam" id="PF09674">
    <property type="entry name" value="DUF2400"/>
    <property type="match status" value="1"/>
</dbReference>
<sequence>MLKKSNLALKDFLDSKVLLYNTPHFISGDPISVPHRFSLQQDIEIAGLFAALFSWGNRTAIIQKSNTLMHLMDNAPYDFIKHHQISDLKKLMQFQYRTFNTTDLLYTIHFLQHHYLQHNSLETAFCQWGNTIEAMLNGFHHYFFSLEDAPLRTRKHIAAPENKSACKRLNMYLRWMVRNDKTGVDFGIWKNISPAQLICPLDLHVARVAKRLGMIKRKPADWLAAIELTNFLRLLDKNDPVKYDFALFGLGIIEKY</sequence>
<accession>A0A2W7RM02</accession>
<comment type="caution">
    <text evidence="1">The sequence shown here is derived from an EMBL/GenBank/DDBJ whole genome shotgun (WGS) entry which is preliminary data.</text>
</comment>
<reference evidence="1 2" key="1">
    <citation type="submission" date="2018-06" db="EMBL/GenBank/DDBJ databases">
        <title>Genomic Encyclopedia of Archaeal and Bacterial Type Strains, Phase II (KMG-II): from individual species to whole genera.</title>
        <authorList>
            <person name="Goeker M."/>
        </authorList>
    </citation>
    <scope>NUCLEOTIDE SEQUENCE [LARGE SCALE GENOMIC DNA]</scope>
    <source>
        <strain evidence="1 2">DSM 23241</strain>
    </source>
</reference>
<dbReference type="AlphaFoldDB" id="A0A2W7RM02"/>
<dbReference type="GO" id="GO:0006281">
    <property type="term" value="P:DNA repair"/>
    <property type="evidence" value="ECO:0007669"/>
    <property type="project" value="InterPro"/>
</dbReference>
<protein>
    <submittedName>
        <fullName evidence="1">Uncharacterized protein (TIGR02757 family)</fullName>
    </submittedName>
</protein>
<name>A0A2W7RM02_9BACT</name>
<proteinExistence type="predicted"/>
<dbReference type="EMBL" id="QKZV01000013">
    <property type="protein sequence ID" value="PZX59520.1"/>
    <property type="molecule type" value="Genomic_DNA"/>
</dbReference>
<dbReference type="RefSeq" id="WP_211307782.1">
    <property type="nucleotide sequence ID" value="NZ_QKZV01000013.1"/>
</dbReference>
<evidence type="ECO:0000313" key="2">
    <source>
        <dbReference type="Proteomes" id="UP000249720"/>
    </source>
</evidence>